<dbReference type="PANTHER" id="PTHR10380:SF224">
    <property type="entry name" value="CUTICULAR PROTEIN 12A"/>
    <property type="match status" value="1"/>
</dbReference>
<dbReference type="Pfam" id="PF00379">
    <property type="entry name" value="Chitin_bind_4"/>
    <property type="match status" value="1"/>
</dbReference>
<keyword evidence="1" id="KW-0193">Cuticle</keyword>
<protein>
    <submittedName>
        <fullName evidence="3">Uncharacterized protein</fullName>
    </submittedName>
</protein>
<evidence type="ECO:0000256" key="2">
    <source>
        <dbReference type="SAM" id="SignalP"/>
    </source>
</evidence>
<dbReference type="OrthoDB" id="8021718at2759"/>
<dbReference type="InterPro" id="IPR050468">
    <property type="entry name" value="Cuticle_Struct_Prot"/>
</dbReference>
<dbReference type="PRINTS" id="PR00947">
    <property type="entry name" value="CUTICLE"/>
</dbReference>
<evidence type="ECO:0000313" key="4">
    <source>
        <dbReference type="Proteomes" id="UP001154078"/>
    </source>
</evidence>
<dbReference type="EMBL" id="OV121136">
    <property type="protein sequence ID" value="CAH0557216.1"/>
    <property type="molecule type" value="Genomic_DNA"/>
</dbReference>
<dbReference type="GO" id="GO:0062129">
    <property type="term" value="C:chitin-based extracellular matrix"/>
    <property type="evidence" value="ECO:0007669"/>
    <property type="project" value="TreeGrafter"/>
</dbReference>
<feature type="signal peptide" evidence="2">
    <location>
        <begin position="1"/>
        <end position="19"/>
    </location>
</feature>
<gene>
    <name evidence="3" type="ORF">MELIAE_LOCUS7984</name>
</gene>
<dbReference type="AlphaFoldDB" id="A0A9P0B7A0"/>
<proteinExistence type="predicted"/>
<name>A0A9P0B7A0_BRAAE</name>
<dbReference type="GO" id="GO:0008010">
    <property type="term" value="F:structural constituent of chitin-based larval cuticle"/>
    <property type="evidence" value="ECO:0007669"/>
    <property type="project" value="TreeGrafter"/>
</dbReference>
<keyword evidence="4" id="KW-1185">Reference proteome</keyword>
<keyword evidence="2" id="KW-0732">Signal</keyword>
<evidence type="ECO:0000313" key="3">
    <source>
        <dbReference type="EMBL" id="CAH0557216.1"/>
    </source>
</evidence>
<dbReference type="PANTHER" id="PTHR10380">
    <property type="entry name" value="CUTICLE PROTEIN"/>
    <property type="match status" value="1"/>
</dbReference>
<reference evidence="3" key="1">
    <citation type="submission" date="2021-12" db="EMBL/GenBank/DDBJ databases">
        <authorList>
            <person name="King R."/>
        </authorList>
    </citation>
    <scope>NUCLEOTIDE SEQUENCE</scope>
</reference>
<evidence type="ECO:0000256" key="1">
    <source>
        <dbReference type="PROSITE-ProRule" id="PRU00497"/>
    </source>
</evidence>
<dbReference type="PROSITE" id="PS51155">
    <property type="entry name" value="CHIT_BIND_RR_2"/>
    <property type="match status" value="1"/>
</dbReference>
<sequence length="249" mass="28110">MDTVIFLIIIAACYTKILSAPLSSNPRLSLADWNNYNLHEPNGPGTYAFGFDIEDPDTGNAQFRNEEKHANGSVTGSYGYMDPDGVARITHYIADAGGYRSFHEESPINLLKPIFTRPISEISHLSEKPDAPSENFADTDHYDPSLDNIEFISKIVTPDVPFGSINQNYLGYQNFGNNFQYQGSNQLQSGFDNNYNYPVTQRPFVQNQNVYVPPQITTTTEPIWPNFSLLSLFGNRVRQTPKRTFIKLH</sequence>
<dbReference type="InterPro" id="IPR000618">
    <property type="entry name" value="Insect_cuticle"/>
</dbReference>
<organism evidence="3 4">
    <name type="scientific">Brassicogethes aeneus</name>
    <name type="common">Rape pollen beetle</name>
    <name type="synonym">Meligethes aeneus</name>
    <dbReference type="NCBI Taxonomy" id="1431903"/>
    <lineage>
        <taxon>Eukaryota</taxon>
        <taxon>Metazoa</taxon>
        <taxon>Ecdysozoa</taxon>
        <taxon>Arthropoda</taxon>
        <taxon>Hexapoda</taxon>
        <taxon>Insecta</taxon>
        <taxon>Pterygota</taxon>
        <taxon>Neoptera</taxon>
        <taxon>Endopterygota</taxon>
        <taxon>Coleoptera</taxon>
        <taxon>Polyphaga</taxon>
        <taxon>Cucujiformia</taxon>
        <taxon>Nitidulidae</taxon>
        <taxon>Meligethinae</taxon>
        <taxon>Brassicogethes</taxon>
    </lineage>
</organism>
<feature type="chain" id="PRO_5040498871" evidence="2">
    <location>
        <begin position="20"/>
        <end position="249"/>
    </location>
</feature>
<dbReference type="Proteomes" id="UP001154078">
    <property type="component" value="Chromosome 5"/>
</dbReference>
<accession>A0A9P0B7A0</accession>